<evidence type="ECO:0000313" key="5">
    <source>
        <dbReference type="Proteomes" id="UP001141806"/>
    </source>
</evidence>
<dbReference type="EMBL" id="JAMYWD010000001">
    <property type="protein sequence ID" value="KAJ4980921.1"/>
    <property type="molecule type" value="Genomic_DNA"/>
</dbReference>
<dbReference type="GO" id="GO:0009507">
    <property type="term" value="C:chloroplast"/>
    <property type="evidence" value="ECO:0007669"/>
    <property type="project" value="TreeGrafter"/>
</dbReference>
<feature type="repeat" description="PPR" evidence="3">
    <location>
        <begin position="269"/>
        <end position="303"/>
    </location>
</feature>
<dbReference type="GO" id="GO:0031930">
    <property type="term" value="P:mitochondria-nucleus signaling pathway"/>
    <property type="evidence" value="ECO:0007669"/>
    <property type="project" value="TreeGrafter"/>
</dbReference>
<evidence type="ECO:0008006" key="6">
    <source>
        <dbReference type="Google" id="ProtNLM"/>
    </source>
</evidence>
<sequence>MSSFARLLYRSFCTSPATTSPSSAPLHNIVEDVFRERSFKKLVEKFKKSSEVYRFRCKSRAYEIIVRRLADAKKFQYIEEILEEQKKYNDMSKEGFAVRIISLYGKSGMYDHASKTFDQLPELKCPRTVMTFNALLTASVDSKKFDEVDRIFRELPPSLSVSPNRLSYNIMIRAFCEMGQFDSALGMLDEMERNGVQPDLITFTTLLKALYEGDRFSDGEKIWVKMGSLNCSPDIRSYNAKLDGLIRGQRMTAAFELIEELKTKGLKPDIFSFNSLIKGFCNEGNLEEAMRIYNDLAKDDCIPNRRTIETIVPCLCEKGDFDLASTVCKDSLNRRCLINVGLLQVIVNRLVKESKIDEAKELVNLARSRNYSRSNLKLPHVAEDAK</sequence>
<evidence type="ECO:0000256" key="2">
    <source>
        <dbReference type="ARBA" id="ARBA00022737"/>
    </source>
</evidence>
<gene>
    <name evidence="4" type="ORF">NE237_031758</name>
</gene>
<feature type="repeat" description="PPR" evidence="3">
    <location>
        <begin position="199"/>
        <end position="233"/>
    </location>
</feature>
<evidence type="ECO:0000313" key="4">
    <source>
        <dbReference type="EMBL" id="KAJ4980921.1"/>
    </source>
</evidence>
<dbReference type="InterPro" id="IPR011990">
    <property type="entry name" value="TPR-like_helical_dom_sf"/>
</dbReference>
<dbReference type="PANTHER" id="PTHR47936">
    <property type="entry name" value="PPR_LONG DOMAIN-CONTAINING PROTEIN"/>
    <property type="match status" value="1"/>
</dbReference>
<feature type="repeat" description="PPR" evidence="3">
    <location>
        <begin position="164"/>
        <end position="198"/>
    </location>
</feature>
<feature type="repeat" description="PPR" evidence="3">
    <location>
        <begin position="234"/>
        <end position="268"/>
    </location>
</feature>
<dbReference type="GO" id="GO:0010019">
    <property type="term" value="P:chloroplast-nucleus signaling pathway"/>
    <property type="evidence" value="ECO:0007669"/>
    <property type="project" value="TreeGrafter"/>
</dbReference>
<organism evidence="4 5">
    <name type="scientific">Protea cynaroides</name>
    <dbReference type="NCBI Taxonomy" id="273540"/>
    <lineage>
        <taxon>Eukaryota</taxon>
        <taxon>Viridiplantae</taxon>
        <taxon>Streptophyta</taxon>
        <taxon>Embryophyta</taxon>
        <taxon>Tracheophyta</taxon>
        <taxon>Spermatophyta</taxon>
        <taxon>Magnoliopsida</taxon>
        <taxon>Proteales</taxon>
        <taxon>Proteaceae</taxon>
        <taxon>Protea</taxon>
    </lineage>
</organism>
<dbReference type="PROSITE" id="PS51375">
    <property type="entry name" value="PPR"/>
    <property type="match status" value="4"/>
</dbReference>
<comment type="caution">
    <text evidence="4">The sequence shown here is derived from an EMBL/GenBank/DDBJ whole genome shotgun (WGS) entry which is preliminary data.</text>
</comment>
<keyword evidence="5" id="KW-1185">Reference proteome</keyword>
<evidence type="ECO:0000256" key="1">
    <source>
        <dbReference type="ARBA" id="ARBA00007626"/>
    </source>
</evidence>
<dbReference type="Pfam" id="PF13041">
    <property type="entry name" value="PPR_2"/>
    <property type="match status" value="2"/>
</dbReference>
<name>A0A9Q0L270_9MAGN</name>
<dbReference type="InterPro" id="IPR002885">
    <property type="entry name" value="PPR_rpt"/>
</dbReference>
<protein>
    <recommendedName>
        <fullName evidence="6">Pentatricopeptide repeat-containing protein</fullName>
    </recommendedName>
</protein>
<dbReference type="AlphaFoldDB" id="A0A9Q0L270"/>
<proteinExistence type="inferred from homology"/>
<dbReference type="Gene3D" id="1.25.40.10">
    <property type="entry name" value="Tetratricopeptide repeat domain"/>
    <property type="match status" value="3"/>
</dbReference>
<accession>A0A9Q0L270</accession>
<dbReference type="Proteomes" id="UP001141806">
    <property type="component" value="Unassembled WGS sequence"/>
</dbReference>
<dbReference type="NCBIfam" id="TIGR00756">
    <property type="entry name" value="PPR"/>
    <property type="match status" value="4"/>
</dbReference>
<comment type="similarity">
    <text evidence="1">Belongs to the PPR family. P subfamily.</text>
</comment>
<dbReference type="PANTHER" id="PTHR47936:SF5">
    <property type="entry name" value="PENTACOTRIPEPTIDE-REPEAT REGION OF PRORP DOMAIN-CONTAINING PROTEIN"/>
    <property type="match status" value="1"/>
</dbReference>
<evidence type="ECO:0000256" key="3">
    <source>
        <dbReference type="PROSITE-ProRule" id="PRU00708"/>
    </source>
</evidence>
<dbReference type="OrthoDB" id="185373at2759"/>
<keyword evidence="2" id="KW-0677">Repeat</keyword>
<reference evidence="4" key="1">
    <citation type="journal article" date="2023" name="Plant J.">
        <title>The genome of the king protea, Protea cynaroides.</title>
        <authorList>
            <person name="Chang J."/>
            <person name="Duong T.A."/>
            <person name="Schoeman C."/>
            <person name="Ma X."/>
            <person name="Roodt D."/>
            <person name="Barker N."/>
            <person name="Li Z."/>
            <person name="Van de Peer Y."/>
            <person name="Mizrachi E."/>
        </authorList>
    </citation>
    <scope>NUCLEOTIDE SEQUENCE</scope>
    <source>
        <tissue evidence="4">Young leaves</tissue>
    </source>
</reference>
<dbReference type="Pfam" id="PF01535">
    <property type="entry name" value="PPR"/>
    <property type="match status" value="1"/>
</dbReference>